<dbReference type="EMBL" id="QFDM01000002">
    <property type="protein sequence ID" value="MCM2465902.1"/>
    <property type="molecule type" value="Genomic_DNA"/>
</dbReference>
<dbReference type="Gene3D" id="2.180.10.10">
    <property type="entry name" value="RHS repeat-associated core"/>
    <property type="match status" value="1"/>
</dbReference>
<dbReference type="Pfam" id="PF12255">
    <property type="entry name" value="TcdB_toxin_midC"/>
    <property type="match status" value="1"/>
</dbReference>
<dbReference type="SUPFAM" id="SSF69318">
    <property type="entry name" value="Integrin alpha N-terminal domain"/>
    <property type="match status" value="1"/>
</dbReference>
<evidence type="ECO:0000313" key="9">
    <source>
        <dbReference type="Proteomes" id="UP001523230"/>
    </source>
</evidence>
<feature type="region of interest" description="Disordered" evidence="5">
    <location>
        <begin position="2475"/>
        <end position="2508"/>
    </location>
</feature>
<dbReference type="InterPro" id="IPR050708">
    <property type="entry name" value="T6SS_VgrG/RHS"/>
</dbReference>
<dbReference type="InterPro" id="IPR013517">
    <property type="entry name" value="FG-GAP"/>
</dbReference>
<feature type="domain" description="Insecticide toxin TcdB middle/C-terminal" evidence="6">
    <location>
        <begin position="908"/>
        <end position="1019"/>
    </location>
</feature>
<dbReference type="RefSeq" id="WP_250987164.1">
    <property type="nucleotide sequence ID" value="NZ_QFDM01000002.1"/>
</dbReference>
<evidence type="ECO:0000256" key="3">
    <source>
        <dbReference type="ARBA" id="ARBA00022729"/>
    </source>
</evidence>
<keyword evidence="4" id="KW-0843">Virulence</keyword>
<comment type="subcellular location">
    <subcellularLocation>
        <location evidence="1">Secreted</location>
    </subcellularLocation>
</comment>
<feature type="compositionally biased region" description="Basic and acidic residues" evidence="5">
    <location>
        <begin position="2438"/>
        <end position="2451"/>
    </location>
</feature>
<keyword evidence="9" id="KW-1185">Reference proteome</keyword>
<sequence>MDNGAGFGQKGALSGSMRTGEAGSTDVKASGENLVVPSLSLPRGGGAIHGMGEKFSTNPVTGTGSMNVPIFATPGRSGFGPQLSLSYDSGAGNGVFGFGWRLALPAITRKTDRGIPRYFDREESDVFILSGGEDLVPAGALPGQGKYAVMKYRPRTEGLFARIERWTDTETGDTFWRTISKDNITTIYGRTSNSRIADPDDGSRIFSWLICESYDDKGDAITYSYKEEDSDRVDASRIHEKNRTDGLRSTNRYLQYIRYGNRSPHTRGEDLIARTDWMFELVFDYCKRDLPLDTPFPVTIDDGQWDVREDPFSSYRPGFEVRTYRLCRRILMFHHFPDELGVQDCLVRSMEFTYDEGPVASFITEIHQSGYVLKEDPVTKTRTYLKKSLPPLEFEYSRAELHDAIGIIDPESLRNLPIGLDGLQYQWADLDGEGISGILCGRGDAWYYKSNLGGGRFGEMQAVASMPATADLEGGRQQLMDLAGDGQLDLVEFSGSVSGFYERTLDGDWRPFRSFVSLPNIPWYDPNLMYADLNGDGHADILVADGETFTWYPSLAESGFGRSEKVYLPGDEDRGPRLIFADGTQSIHLADLSGDGLSDLVRIRNGEICYWPNLGYGKFGAKVTMDNSPVFDAPDLFDQKRIRLVDTDGSGTTDILYMRYDRVDVYLNQSGNRWSEPQPITQLPPIDDLSSVMAVDLFGSGTGCLVWSSPLPGTPSRQMSYIRLMGEQKPHLLISMRNNMGAETVVTYASSTEFYLADKAAGTPWVTRLPFPVHVVSRVEMHDRISRNRFVTRYTYHHGFFDGIEREFRGFGMVEQRDTEEYAALSRSDMFPDASNVDASSHVPPVLTKTWYHTGAYLQEDAIGINMAHEYYGAPDPEDQAAFDSYLKTLLPDTVLPENLTADEEREACRALRGSVLRREIYAEDGTSKEHLPYSVSERNYAVRCLQRRGDNRHAVFFVYPRETLDCRYERNISDPRISHAMTFEVDDYGNVLKSAAIGYGRLNADSDLTTDDQNKQSVHLVAYTENRFTNSIDDPVRYPDDYRTPLPGEMRTFELTGFPKPDMQTWYRFEDFIDAPAGDRMRLRSDTCTEYEKQAVYREAPNPSGKWERRLIEHIRTIYRRNNLDGLLPLGSVESLALPGEACKLAFNPGLLSEIYKRASDPAEDLLPDPAGMLGRDGGYIRSQDYKILNLFPVEDPDDCWWIPSGKIHYCPNTTDDPAEELAFAKSHFFLPFRFQDQFGNSMLVSYDDHSLQLRETCDSLNNRITANLDYRVMQPSLITDPNGNRSAVAFDALGMVVGTAVMGKAGEQAGDSLDDFDPDPDYVAVLEKYLANPRGDSHSQPPIDQHALLQGATARLVYDFAYYRCLQDPSIPEPRPNVVYTMARETHCREEHKTGIKTRIQHSVSYSDGFGREIQRKVQAEPGPVPERGVDGSILVVDGKVRMTGHAVSPRWVGSGWTIFNNKGQPVRQYEPFFSDTHEFEFEVKVGVSPIVFYDPVGRVVATLHPDHTYEKVVFDPWRQRAYDVNDTVALDLRDDPDVSGYVSAYFEQIAPDREDWMPWLRQRIDPSSLPTDSPGLEPEKKAAVRALAHADTPTTAYFDTLGRTFLTVARADVTGGAMMTRVVLDIEGNQREVRDAYDRSVMKCDYDMLGNPVKQQSMDAGTRWMLNDVAGNPIYGWDSLGRTVRHQYDELRRQTHLWVREQLSGTEREYLAELAIYGEMHPDSNPSGASAGQRHLNLRGRILLMLDGAGIVVNCAKNPHHDSDPSVGGFESYDFKGNLLRSTRQLASDCTQTPDWKDFEDRLKSAIEQLNSDSPAELLERSGLLLPGPSSPLESEEFSGSTRYDALNRPIQSIAPHSSNAGTQLNVVQQVYNDANLLECVDLWLGEAAEPAGLLGSDTATRHMVINIDYDAKGRRKFVEYGNGVKTCYGYDPLTFRLTDLHTTRESGSVQNVHYAYDPAGNIVHIRDDAQQTVFFSGSIVQPESDYVYDAVYRLISASGREHIGSAATPWPTSDDRYRMNLPQPGNNSQMRNYTEEYSYDLAGNITRIRHSAMNGRGTNQNIWIRNFDYAEPSLIDNSQTNNRLTASSVGRNPATAPSESFRYDAHGNMLNMPHLPCVKWDFKDQLRSAGRSDDPEDCTGCRSGCIVYFTYDAGGQRVRKVMEQDGKRFHERIYIGGFEIFRKYNGNAGPKLERESLHVMDDRQRIAIVDTKTIDTSTPGPGSETLIRYQFGNHLGSAVLELDENADIISYEEYYPYGSTSYQSVRNRRPGSPEVSPRRYRYTGKERDEETGLYYHGARYYAPWLGRWVSCDPAGMVDGMNLYQYVGGNPLSLVDSNGMEGRQLWLAEQACFEIAPVATRTSRGITKLQHEALKAIDYCWGPGTGMDWGHPPGQTHGITMAGQSPPLRPQPSSENRSSYQDKLTKQQAAAQGKPTRDAKGYDPDVKPGTHFKQPPPEPFEKRMAAYAKTIKPAPKPGVPPAATTPPASSTPPHTSPPPEQLSLPFGKATLAEPSAPTATSPLSTTGLLKGAVPVVSSAASGLGMVAGGAGDVYAATCAAERQDAAGTAFHAATASTQLTGAALYASGWAAGSASTMAMGTTIAATGGMASLAFGSVMLAVDETQRAMRGEKTAAAEAVDFYVDLVEKGEEQGGVKGFFMKAGGYVGGSFAALIAAGQGYQGR</sequence>
<evidence type="ECO:0000259" key="6">
    <source>
        <dbReference type="Pfam" id="PF12255"/>
    </source>
</evidence>
<dbReference type="GO" id="GO:0005576">
    <property type="term" value="C:extracellular region"/>
    <property type="evidence" value="ECO:0007669"/>
    <property type="project" value="UniProtKB-SubCell"/>
</dbReference>
<comment type="caution">
    <text evidence="8">The sequence shown here is derived from an EMBL/GenBank/DDBJ whole genome shotgun (WGS) entry which is preliminary data.</text>
</comment>
<dbReference type="InterPro" id="IPR003284">
    <property type="entry name" value="Sal_SpvB"/>
</dbReference>
<dbReference type="Pfam" id="PF03534">
    <property type="entry name" value="SpvB"/>
    <property type="match status" value="1"/>
</dbReference>
<dbReference type="InterPro" id="IPR028994">
    <property type="entry name" value="Integrin_alpha_N"/>
</dbReference>
<keyword evidence="3" id="KW-0732">Signal</keyword>
<dbReference type="InterPro" id="IPR022044">
    <property type="entry name" value="TcdB_toxin_mid/C"/>
</dbReference>
<dbReference type="Pfam" id="PF13517">
    <property type="entry name" value="FG-GAP_3"/>
    <property type="match status" value="1"/>
</dbReference>
<evidence type="ECO:0000256" key="1">
    <source>
        <dbReference type="ARBA" id="ARBA00004613"/>
    </source>
</evidence>
<name>A0ABD4TES2_9EURY</name>
<dbReference type="InterPro" id="IPR022385">
    <property type="entry name" value="Rhs_assc_core"/>
</dbReference>
<feature type="region of interest" description="Disordered" evidence="5">
    <location>
        <begin position="2391"/>
        <end position="2462"/>
    </location>
</feature>
<feature type="compositionally biased region" description="Pro residues" evidence="5">
    <location>
        <begin position="2477"/>
        <end position="2487"/>
    </location>
</feature>
<feature type="compositionally biased region" description="Polar residues" evidence="5">
    <location>
        <begin position="2414"/>
        <end position="2433"/>
    </location>
</feature>
<evidence type="ECO:0000259" key="7">
    <source>
        <dbReference type="Pfam" id="PF12256"/>
    </source>
</evidence>
<dbReference type="InterPro" id="IPR022045">
    <property type="entry name" value="TcdB_toxin_mid/N"/>
</dbReference>
<dbReference type="PRINTS" id="PR01341">
    <property type="entry name" value="SALSPVBPROT"/>
</dbReference>
<dbReference type="PANTHER" id="PTHR32305">
    <property type="match status" value="1"/>
</dbReference>
<feature type="region of interest" description="Disordered" evidence="5">
    <location>
        <begin position="1"/>
        <end position="29"/>
    </location>
</feature>
<reference evidence="8 9" key="1">
    <citation type="submission" date="2018-05" db="EMBL/GenBank/DDBJ databases">
        <title>Isolation and characterization of genus Methanoculleus species and their viruses from deep sea marine sediment offshore southwestern Taiwan.</title>
        <authorList>
            <person name="Wei W.-H."/>
            <person name="Chen W.-C."/>
            <person name="Lai M.-C."/>
            <person name="Chen S.-C."/>
        </authorList>
    </citation>
    <scope>NUCLEOTIDE SEQUENCE [LARGE SCALE GENOMIC DNA]</scope>
    <source>
        <strain evidence="8 9">CWC-02</strain>
    </source>
</reference>
<dbReference type="PANTHER" id="PTHR32305:SF15">
    <property type="entry name" value="PROTEIN RHSA-RELATED"/>
    <property type="match status" value="1"/>
</dbReference>
<evidence type="ECO:0000313" key="8">
    <source>
        <dbReference type="EMBL" id="MCM2465902.1"/>
    </source>
</evidence>
<evidence type="ECO:0000256" key="5">
    <source>
        <dbReference type="SAM" id="MobiDB-lite"/>
    </source>
</evidence>
<dbReference type="Pfam" id="PF12256">
    <property type="entry name" value="TcdB_toxin_midN"/>
    <property type="match status" value="1"/>
</dbReference>
<proteinExistence type="predicted"/>
<evidence type="ECO:0000256" key="2">
    <source>
        <dbReference type="ARBA" id="ARBA00022525"/>
    </source>
</evidence>
<feature type="domain" description="Insecticide toxin TcdB middle/N-terminal" evidence="7">
    <location>
        <begin position="692"/>
        <end position="820"/>
    </location>
</feature>
<evidence type="ECO:0000256" key="4">
    <source>
        <dbReference type="ARBA" id="ARBA00023026"/>
    </source>
</evidence>
<dbReference type="Proteomes" id="UP001523230">
    <property type="component" value="Unassembled WGS sequence"/>
</dbReference>
<gene>
    <name evidence="8" type="ORF">DIC75_06155</name>
</gene>
<organism evidence="8 9">
    <name type="scientific">Methanoculleus oceani</name>
    <dbReference type="NCBI Taxonomy" id="2184756"/>
    <lineage>
        <taxon>Archaea</taxon>
        <taxon>Methanobacteriati</taxon>
        <taxon>Methanobacteriota</taxon>
        <taxon>Stenosarchaea group</taxon>
        <taxon>Methanomicrobia</taxon>
        <taxon>Methanomicrobiales</taxon>
        <taxon>Methanomicrobiaceae</taxon>
        <taxon>Methanoculleus</taxon>
    </lineage>
</organism>
<accession>A0ABD4TES2</accession>
<keyword evidence="2" id="KW-0964">Secreted</keyword>
<protein>
    <submittedName>
        <fullName evidence="8">Toxin</fullName>
    </submittedName>
</protein>
<dbReference type="NCBIfam" id="TIGR03696">
    <property type="entry name" value="Rhs_assc_core"/>
    <property type="match status" value="1"/>
</dbReference>